<gene>
    <name evidence="3" type="ordered locus">Deba_0100</name>
</gene>
<dbReference type="Proteomes" id="UP000009047">
    <property type="component" value="Chromosome"/>
</dbReference>
<dbReference type="PANTHER" id="PTHR11060">
    <property type="entry name" value="PROTEIN MEMO1"/>
    <property type="match status" value="1"/>
</dbReference>
<dbReference type="HAMAP" id="MF_00055">
    <property type="entry name" value="MEMO1"/>
    <property type="match status" value="1"/>
</dbReference>
<dbReference type="eggNOG" id="COG1355">
    <property type="taxonomic scope" value="Bacteria"/>
</dbReference>
<dbReference type="RefSeq" id="WP_013256935.1">
    <property type="nucleotide sequence ID" value="NC_014365.1"/>
</dbReference>
<dbReference type="AlphaFoldDB" id="E1QDG0"/>
<dbReference type="SUPFAM" id="SSF53213">
    <property type="entry name" value="LigB-like"/>
    <property type="match status" value="1"/>
</dbReference>
<dbReference type="InterPro" id="IPR002737">
    <property type="entry name" value="MEMO1_fam"/>
</dbReference>
<dbReference type="OrthoDB" id="9785549at2"/>
<dbReference type="Gene3D" id="3.40.830.10">
    <property type="entry name" value="LigB-like"/>
    <property type="match status" value="1"/>
</dbReference>
<dbReference type="Pfam" id="PF01875">
    <property type="entry name" value="Memo"/>
    <property type="match status" value="1"/>
</dbReference>
<evidence type="ECO:0000313" key="4">
    <source>
        <dbReference type="Proteomes" id="UP000009047"/>
    </source>
</evidence>
<dbReference type="PANTHER" id="PTHR11060:SF0">
    <property type="entry name" value="PROTEIN MEMO1"/>
    <property type="match status" value="1"/>
</dbReference>
<evidence type="ECO:0000256" key="1">
    <source>
        <dbReference type="ARBA" id="ARBA00006315"/>
    </source>
</evidence>
<keyword evidence="4" id="KW-1185">Reference proteome</keyword>
<evidence type="ECO:0000256" key="2">
    <source>
        <dbReference type="HAMAP-Rule" id="MF_00055"/>
    </source>
</evidence>
<evidence type="ECO:0000313" key="3">
    <source>
        <dbReference type="EMBL" id="ADK83479.1"/>
    </source>
</evidence>
<organism evidence="3 4">
    <name type="scientific">Desulfarculus baarsii (strain ATCC 33931 / DSM 2075 / LMG 7858 / VKM B-1802 / 2st14)</name>
    <dbReference type="NCBI Taxonomy" id="644282"/>
    <lineage>
        <taxon>Bacteria</taxon>
        <taxon>Pseudomonadati</taxon>
        <taxon>Thermodesulfobacteriota</taxon>
        <taxon>Desulfarculia</taxon>
        <taxon>Desulfarculales</taxon>
        <taxon>Desulfarculaceae</taxon>
        <taxon>Desulfarculus</taxon>
    </lineage>
</organism>
<proteinExistence type="inferred from homology"/>
<sequence>MVRQPAVAGRFYPAQAEALAAEVDRLLQTDQPPQPALAVICPHAGYVFSGRVAGQVFGQVSVPRRVLLMGPNHSGMGRPAALMSRGQWRTPLGLINLDDQLGQAIMDRAAYVEQDDLAHRNEHSLEVQTPFLQRRQAHLLLTPLCLALLGVQHCLDLGRAIAEAIASLGEPVLIVASTDMSHYIPAAQAKALDELAIERIMALDAEGLHHTVLGRGISMCGVVPTAVALAAAVALGASRARLAAYANSGQVTGDEREVVAYAGLIID</sequence>
<dbReference type="CDD" id="cd07361">
    <property type="entry name" value="MEMO_like"/>
    <property type="match status" value="1"/>
</dbReference>
<reference evidence="3 4" key="1">
    <citation type="journal article" date="2010" name="Stand. Genomic Sci.">
        <title>Complete genome sequence of Desulfarculus baarsii type strain (2st14).</title>
        <authorList>
            <person name="Sun H."/>
            <person name="Spring S."/>
            <person name="Lapidus A."/>
            <person name="Davenport K."/>
            <person name="Del Rio T.G."/>
            <person name="Tice H."/>
            <person name="Nolan M."/>
            <person name="Copeland A."/>
            <person name="Cheng J.F."/>
            <person name="Lucas S."/>
            <person name="Tapia R."/>
            <person name="Goodwin L."/>
            <person name="Pitluck S."/>
            <person name="Ivanova N."/>
            <person name="Pagani I."/>
            <person name="Mavromatis K."/>
            <person name="Ovchinnikova G."/>
            <person name="Pati A."/>
            <person name="Chen A."/>
            <person name="Palaniappan K."/>
            <person name="Hauser L."/>
            <person name="Chang Y.J."/>
            <person name="Jeffries C.D."/>
            <person name="Detter J.C."/>
            <person name="Han C."/>
            <person name="Rohde M."/>
            <person name="Brambilla E."/>
            <person name="Goker M."/>
            <person name="Woyke T."/>
            <person name="Bristow J."/>
            <person name="Eisen J.A."/>
            <person name="Markowitz V."/>
            <person name="Hugenholtz P."/>
            <person name="Kyrpides N.C."/>
            <person name="Klenk H.P."/>
            <person name="Land M."/>
        </authorList>
    </citation>
    <scope>NUCLEOTIDE SEQUENCE [LARGE SCALE GENOMIC DNA]</scope>
    <source>
        <strain evidence="4">ATCC 33931 / DSM 2075 / LMG 7858 / VKM B-1802 / 2st14</strain>
    </source>
</reference>
<protein>
    <recommendedName>
        <fullName evidence="2">MEMO1 family protein Deba_0100</fullName>
    </recommendedName>
</protein>
<dbReference type="EMBL" id="CP002085">
    <property type="protein sequence ID" value="ADK83479.1"/>
    <property type="molecule type" value="Genomic_DNA"/>
</dbReference>
<accession>E1QDG0</accession>
<dbReference type="KEGG" id="dbr:Deba_0100"/>
<dbReference type="HOGENOM" id="CLU_038085_2_0_7"/>
<comment type="similarity">
    <text evidence="1 2">Belongs to the MEMO1 family.</text>
</comment>
<name>E1QDG0_DESB2</name>
<dbReference type="NCBIfam" id="TIGR04336">
    <property type="entry name" value="AmmeMemoSam_B"/>
    <property type="match status" value="1"/>
</dbReference>
<dbReference type="STRING" id="644282.Deba_0100"/>